<dbReference type="InParanoid" id="A7ECW5"/>
<reference evidence="2" key="1">
    <citation type="journal article" date="2011" name="PLoS Genet.">
        <title>Genomic analysis of the necrotrophic fungal pathogens Sclerotinia sclerotiorum and Botrytis cinerea.</title>
        <authorList>
            <person name="Amselem J."/>
            <person name="Cuomo C.A."/>
            <person name="van Kan J.A."/>
            <person name="Viaud M."/>
            <person name="Benito E.P."/>
            <person name="Couloux A."/>
            <person name="Coutinho P.M."/>
            <person name="de Vries R.P."/>
            <person name="Dyer P.S."/>
            <person name="Fillinger S."/>
            <person name="Fournier E."/>
            <person name="Gout L."/>
            <person name="Hahn M."/>
            <person name="Kohn L."/>
            <person name="Lapalu N."/>
            <person name="Plummer K.M."/>
            <person name="Pradier J.M."/>
            <person name="Quevillon E."/>
            <person name="Sharon A."/>
            <person name="Simon A."/>
            <person name="ten Have A."/>
            <person name="Tudzynski B."/>
            <person name="Tudzynski P."/>
            <person name="Wincker P."/>
            <person name="Andrew M."/>
            <person name="Anthouard V."/>
            <person name="Beever R.E."/>
            <person name="Beffa R."/>
            <person name="Benoit I."/>
            <person name="Bouzid O."/>
            <person name="Brault B."/>
            <person name="Chen Z."/>
            <person name="Choquer M."/>
            <person name="Collemare J."/>
            <person name="Cotton P."/>
            <person name="Danchin E.G."/>
            <person name="Da Silva C."/>
            <person name="Gautier A."/>
            <person name="Giraud C."/>
            <person name="Giraud T."/>
            <person name="Gonzalez C."/>
            <person name="Grossetete S."/>
            <person name="Guldener U."/>
            <person name="Henrissat B."/>
            <person name="Howlett B.J."/>
            <person name="Kodira C."/>
            <person name="Kretschmer M."/>
            <person name="Lappartient A."/>
            <person name="Leroch M."/>
            <person name="Levis C."/>
            <person name="Mauceli E."/>
            <person name="Neuveglise C."/>
            <person name="Oeser B."/>
            <person name="Pearson M."/>
            <person name="Poulain J."/>
            <person name="Poussereau N."/>
            <person name="Quesneville H."/>
            <person name="Rascle C."/>
            <person name="Schumacher J."/>
            <person name="Segurens B."/>
            <person name="Sexton A."/>
            <person name="Silva E."/>
            <person name="Sirven C."/>
            <person name="Soanes D.M."/>
            <person name="Talbot N.J."/>
            <person name="Templeton M."/>
            <person name="Yandava C."/>
            <person name="Yarden O."/>
            <person name="Zeng Q."/>
            <person name="Rollins J.A."/>
            <person name="Lebrun M.H."/>
            <person name="Dickman M."/>
        </authorList>
    </citation>
    <scope>NUCLEOTIDE SEQUENCE [LARGE SCALE GENOMIC DNA]</scope>
    <source>
        <strain evidence="2">ATCC 18683 / 1980 / Ss-1</strain>
    </source>
</reference>
<dbReference type="EMBL" id="CH476624">
    <property type="protein sequence ID" value="EDO00681.1"/>
    <property type="molecule type" value="Genomic_DNA"/>
</dbReference>
<protein>
    <submittedName>
        <fullName evidence="1">Uncharacterized protein</fullName>
    </submittedName>
</protein>
<dbReference type="GeneID" id="5491564"/>
<dbReference type="HOGENOM" id="CLU_3175660_0_0_1"/>
<name>A7ECW5_SCLS1</name>
<dbReference type="AlphaFoldDB" id="A7ECW5"/>
<proteinExistence type="predicted"/>
<sequence>MAVISDQCNHLNGKKAKSRLVQELQGSFFVLSRWAGGAAKKTLSSKG</sequence>
<organism evidence="1 2">
    <name type="scientific">Sclerotinia sclerotiorum (strain ATCC 18683 / 1980 / Ss-1)</name>
    <name type="common">White mold</name>
    <name type="synonym">Whetzelinia sclerotiorum</name>
    <dbReference type="NCBI Taxonomy" id="665079"/>
    <lineage>
        <taxon>Eukaryota</taxon>
        <taxon>Fungi</taxon>
        <taxon>Dikarya</taxon>
        <taxon>Ascomycota</taxon>
        <taxon>Pezizomycotina</taxon>
        <taxon>Leotiomycetes</taxon>
        <taxon>Helotiales</taxon>
        <taxon>Sclerotiniaceae</taxon>
        <taxon>Sclerotinia</taxon>
    </lineage>
</organism>
<dbReference type="KEGG" id="ssl:SS1G_03154"/>
<dbReference type="Proteomes" id="UP000001312">
    <property type="component" value="Unassembled WGS sequence"/>
</dbReference>
<keyword evidence="2" id="KW-1185">Reference proteome</keyword>
<gene>
    <name evidence="1" type="ORF">SS1G_03154</name>
</gene>
<evidence type="ECO:0000313" key="1">
    <source>
        <dbReference type="EMBL" id="EDO00681.1"/>
    </source>
</evidence>
<accession>A7ECW5</accession>
<evidence type="ECO:0000313" key="2">
    <source>
        <dbReference type="Proteomes" id="UP000001312"/>
    </source>
</evidence>
<dbReference type="RefSeq" id="XP_001595066.1">
    <property type="nucleotide sequence ID" value="XM_001595016.1"/>
</dbReference>